<comment type="subcellular location">
    <subcellularLocation>
        <location evidence="1">Cell membrane</location>
        <topology evidence="1">Multi-pass membrane protein</topology>
    </subcellularLocation>
</comment>
<protein>
    <submittedName>
        <fullName evidence="8">Energy-coupling factor ABC transporter permease</fullName>
    </submittedName>
</protein>
<evidence type="ECO:0000256" key="7">
    <source>
        <dbReference type="SAM" id="Phobius"/>
    </source>
</evidence>
<keyword evidence="5 7" id="KW-1133">Transmembrane helix</keyword>
<dbReference type="Pfam" id="PF01891">
    <property type="entry name" value="CbiM"/>
    <property type="match status" value="1"/>
</dbReference>
<feature type="transmembrane region" description="Helical" evidence="7">
    <location>
        <begin position="182"/>
        <end position="204"/>
    </location>
</feature>
<reference evidence="8" key="1">
    <citation type="submission" date="2021-10" db="EMBL/GenBank/DDBJ databases">
        <title>The complete genome sequence of Leeia sp. TBRC 13508.</title>
        <authorList>
            <person name="Charoenyingcharoen P."/>
            <person name="Yukphan P."/>
        </authorList>
    </citation>
    <scope>NUCLEOTIDE SEQUENCE</scope>
    <source>
        <strain evidence="8">TBRC 13508</strain>
    </source>
</reference>
<evidence type="ECO:0000256" key="2">
    <source>
        <dbReference type="ARBA" id="ARBA00022448"/>
    </source>
</evidence>
<evidence type="ECO:0000256" key="4">
    <source>
        <dbReference type="ARBA" id="ARBA00022692"/>
    </source>
</evidence>
<accession>A0ABS8D875</accession>
<dbReference type="Gene3D" id="1.10.1760.20">
    <property type="match status" value="1"/>
</dbReference>
<feature type="transmembrane region" description="Helical" evidence="7">
    <location>
        <begin position="137"/>
        <end position="170"/>
    </location>
</feature>
<evidence type="ECO:0000256" key="6">
    <source>
        <dbReference type="ARBA" id="ARBA00023136"/>
    </source>
</evidence>
<evidence type="ECO:0000256" key="1">
    <source>
        <dbReference type="ARBA" id="ARBA00004651"/>
    </source>
</evidence>
<evidence type="ECO:0000313" key="9">
    <source>
        <dbReference type="Proteomes" id="UP001165395"/>
    </source>
</evidence>
<feature type="transmembrane region" description="Helical" evidence="7">
    <location>
        <begin position="7"/>
        <end position="28"/>
    </location>
</feature>
<dbReference type="EMBL" id="JAJBZT010000006">
    <property type="protein sequence ID" value="MCB6184395.1"/>
    <property type="molecule type" value="Genomic_DNA"/>
</dbReference>
<keyword evidence="4 7" id="KW-0812">Transmembrane</keyword>
<proteinExistence type="predicted"/>
<name>A0ABS8D875_9NEIS</name>
<keyword evidence="2" id="KW-0813">Transport</keyword>
<dbReference type="Proteomes" id="UP001165395">
    <property type="component" value="Unassembled WGS sequence"/>
</dbReference>
<evidence type="ECO:0000313" key="8">
    <source>
        <dbReference type="EMBL" id="MCB6184395.1"/>
    </source>
</evidence>
<feature type="transmembrane region" description="Helical" evidence="7">
    <location>
        <begin position="79"/>
        <end position="99"/>
    </location>
</feature>
<comment type="caution">
    <text evidence="8">The sequence shown here is derived from an EMBL/GenBank/DDBJ whole genome shotgun (WGS) entry which is preliminary data.</text>
</comment>
<feature type="transmembrane region" description="Helical" evidence="7">
    <location>
        <begin position="40"/>
        <end position="58"/>
    </location>
</feature>
<keyword evidence="9" id="KW-1185">Reference proteome</keyword>
<evidence type="ECO:0000256" key="3">
    <source>
        <dbReference type="ARBA" id="ARBA00022475"/>
    </source>
</evidence>
<feature type="transmembrane region" description="Helical" evidence="7">
    <location>
        <begin position="105"/>
        <end position="125"/>
    </location>
</feature>
<evidence type="ECO:0000256" key="5">
    <source>
        <dbReference type="ARBA" id="ARBA00022989"/>
    </source>
</evidence>
<keyword evidence="6 7" id="KW-0472">Membrane</keyword>
<dbReference type="RefSeq" id="WP_227181204.1">
    <property type="nucleotide sequence ID" value="NZ_JAJBZT010000006.1"/>
</dbReference>
<sequence length="229" mass="25568">MNIFNDLLPFWLNLVLIGLALGGLVIGGRFANWRFFLSNTGQHVFLGSIVIVAFFWELEISIRAGLALHLLGATLITRLLGGGLSLFALTIVLIFHTIYHEQYQSAIALNQLILVAWPVLVASCTQLIQDKWLPKNLFIYLLGGGFLTAAISFASSGLLAVIALGSLGAYSFDYLLTEFLPYWLLLSWAEAFQTGFLLTLMVIYKPEWVSTFVDTKYFGPKRSIWKDKP</sequence>
<gene>
    <name evidence="8" type="ORF">LIN78_12645</name>
</gene>
<dbReference type="InterPro" id="IPR002751">
    <property type="entry name" value="CbiM/NikMN"/>
</dbReference>
<keyword evidence="3" id="KW-1003">Cell membrane</keyword>
<organism evidence="8 9">
    <name type="scientific">Leeia speluncae</name>
    <dbReference type="NCBI Taxonomy" id="2884804"/>
    <lineage>
        <taxon>Bacteria</taxon>
        <taxon>Pseudomonadati</taxon>
        <taxon>Pseudomonadota</taxon>
        <taxon>Betaproteobacteria</taxon>
        <taxon>Neisseriales</taxon>
        <taxon>Leeiaceae</taxon>
        <taxon>Leeia</taxon>
    </lineage>
</organism>